<keyword evidence="3" id="KW-1185">Reference proteome</keyword>
<protein>
    <submittedName>
        <fullName evidence="2">Uncharacterized protein</fullName>
    </submittedName>
</protein>
<feature type="transmembrane region" description="Helical" evidence="1">
    <location>
        <begin position="220"/>
        <end position="251"/>
    </location>
</feature>
<accession>A0AAD1XGM0</accession>
<comment type="caution">
    <text evidence="2">The sequence shown here is derived from an EMBL/GenBank/DDBJ whole genome shotgun (WGS) entry which is preliminary data.</text>
</comment>
<sequence length="307" mass="34682">MNPYSQVPENRDASSDNNFGAANPPVSINYQQPVGILHGPGYKLVQAQSRVHKYSWYIKLVGWIFIILGGLRAATYALRFLDTEEIDIEFNESKMEDNDIEVPAGPLAFANFLDTVSACLTILMGYLFIKTAETPTRTSTWRLYKKTLAIILVQFLFLVLAYLAVFIGFGIAFDEWMKDERRSPGEYRLRHKSSGQEFHIKKHSEGERANNDDLREMEGISAIVFMSLMMAFSIACCCATMYSACILGGLYKYHYNARELEIIQDLPSVNQVNMQQMPHYQAHPQPHNSAGVIVRGHVIATPSINDP</sequence>
<evidence type="ECO:0000313" key="2">
    <source>
        <dbReference type="EMBL" id="CAI2371817.1"/>
    </source>
</evidence>
<keyword evidence="1" id="KW-1133">Transmembrane helix</keyword>
<gene>
    <name evidence="2" type="ORF">ECRASSUSDP1_LOCUS13142</name>
</gene>
<feature type="transmembrane region" description="Helical" evidence="1">
    <location>
        <begin position="107"/>
        <end position="129"/>
    </location>
</feature>
<evidence type="ECO:0000313" key="3">
    <source>
        <dbReference type="Proteomes" id="UP001295684"/>
    </source>
</evidence>
<dbReference type="EMBL" id="CAMPGE010013074">
    <property type="protein sequence ID" value="CAI2371817.1"/>
    <property type="molecule type" value="Genomic_DNA"/>
</dbReference>
<dbReference type="Proteomes" id="UP001295684">
    <property type="component" value="Unassembled WGS sequence"/>
</dbReference>
<keyword evidence="1" id="KW-0472">Membrane</keyword>
<feature type="transmembrane region" description="Helical" evidence="1">
    <location>
        <begin position="150"/>
        <end position="173"/>
    </location>
</feature>
<evidence type="ECO:0000256" key="1">
    <source>
        <dbReference type="SAM" id="Phobius"/>
    </source>
</evidence>
<organism evidence="2 3">
    <name type="scientific">Euplotes crassus</name>
    <dbReference type="NCBI Taxonomy" id="5936"/>
    <lineage>
        <taxon>Eukaryota</taxon>
        <taxon>Sar</taxon>
        <taxon>Alveolata</taxon>
        <taxon>Ciliophora</taxon>
        <taxon>Intramacronucleata</taxon>
        <taxon>Spirotrichea</taxon>
        <taxon>Hypotrichia</taxon>
        <taxon>Euplotida</taxon>
        <taxon>Euplotidae</taxon>
        <taxon>Moneuplotes</taxon>
    </lineage>
</organism>
<dbReference type="AlphaFoldDB" id="A0AAD1XGM0"/>
<reference evidence="2" key="1">
    <citation type="submission" date="2023-07" db="EMBL/GenBank/DDBJ databases">
        <authorList>
            <consortium name="AG Swart"/>
            <person name="Singh M."/>
            <person name="Singh A."/>
            <person name="Seah K."/>
            <person name="Emmerich C."/>
        </authorList>
    </citation>
    <scope>NUCLEOTIDE SEQUENCE</scope>
    <source>
        <strain evidence="2">DP1</strain>
    </source>
</reference>
<keyword evidence="1" id="KW-0812">Transmembrane</keyword>
<proteinExistence type="predicted"/>
<feature type="transmembrane region" description="Helical" evidence="1">
    <location>
        <begin position="56"/>
        <end position="78"/>
    </location>
</feature>
<name>A0AAD1XGM0_EUPCR</name>